<name>A0A1J5PMJ4_9ZZZZ</name>
<keyword evidence="1" id="KW-1133">Transmembrane helix</keyword>
<protein>
    <recommendedName>
        <fullName evidence="3">Tfp pilus assembly protein PilV</fullName>
    </recommendedName>
</protein>
<dbReference type="InterPro" id="IPR012902">
    <property type="entry name" value="N_methyl_site"/>
</dbReference>
<dbReference type="Pfam" id="PF07963">
    <property type="entry name" value="N_methyl"/>
    <property type="match status" value="1"/>
</dbReference>
<sequence>MNSRMLVPAPFPRRPRAAQRGLSLISVLVAIVVFALGMLSIASIYSLAVPAQTANQEAANTAAFGNQFWALLQADPGVVGQLGANTTVSYPTTAISAAPNVLQPWLQGIFSNAQSRLPDASVTITTGKGAEGNACAAATPSTTLCGVKLTVAWQTGTLASSQHTQTYDYQVGF</sequence>
<keyword evidence="1" id="KW-0812">Transmembrane</keyword>
<accession>A0A1J5PMJ4</accession>
<feature type="transmembrane region" description="Helical" evidence="1">
    <location>
        <begin position="21"/>
        <end position="45"/>
    </location>
</feature>
<dbReference type="EMBL" id="MLJW01003457">
    <property type="protein sequence ID" value="OIQ72016.1"/>
    <property type="molecule type" value="Genomic_DNA"/>
</dbReference>
<keyword evidence="1" id="KW-0472">Membrane</keyword>
<comment type="caution">
    <text evidence="2">The sequence shown here is derived from an EMBL/GenBank/DDBJ whole genome shotgun (WGS) entry which is preliminary data.</text>
</comment>
<evidence type="ECO:0008006" key="3">
    <source>
        <dbReference type="Google" id="ProtNLM"/>
    </source>
</evidence>
<evidence type="ECO:0000256" key="1">
    <source>
        <dbReference type="SAM" id="Phobius"/>
    </source>
</evidence>
<reference evidence="2" key="1">
    <citation type="submission" date="2016-10" db="EMBL/GenBank/DDBJ databases">
        <title>Sequence of Gallionella enrichment culture.</title>
        <authorList>
            <person name="Poehlein A."/>
            <person name="Muehling M."/>
            <person name="Daniel R."/>
        </authorList>
    </citation>
    <scope>NUCLEOTIDE SEQUENCE</scope>
</reference>
<proteinExistence type="predicted"/>
<organism evidence="2">
    <name type="scientific">mine drainage metagenome</name>
    <dbReference type="NCBI Taxonomy" id="410659"/>
    <lineage>
        <taxon>unclassified sequences</taxon>
        <taxon>metagenomes</taxon>
        <taxon>ecological metagenomes</taxon>
    </lineage>
</organism>
<dbReference type="AlphaFoldDB" id="A0A1J5PMJ4"/>
<evidence type="ECO:0000313" key="2">
    <source>
        <dbReference type="EMBL" id="OIQ72016.1"/>
    </source>
</evidence>
<gene>
    <name evidence="2" type="ORF">GALL_463620</name>
</gene>